<proteinExistence type="predicted"/>
<dbReference type="EMBL" id="JABBNB010000010">
    <property type="protein sequence ID" value="NMO01813.1"/>
    <property type="molecule type" value="Genomic_DNA"/>
</dbReference>
<name>A0A848KZH9_9ACTN</name>
<evidence type="ECO:0000256" key="4">
    <source>
        <dbReference type="ARBA" id="ARBA00023014"/>
    </source>
</evidence>
<feature type="domain" description="Iron-binding zinc finger CDGSH type" evidence="5">
    <location>
        <begin position="18"/>
        <end position="62"/>
    </location>
</feature>
<evidence type="ECO:0000256" key="1">
    <source>
        <dbReference type="ARBA" id="ARBA00022714"/>
    </source>
</evidence>
<keyword evidence="3" id="KW-0408">Iron</keyword>
<dbReference type="GO" id="GO:0051537">
    <property type="term" value="F:2 iron, 2 sulfur cluster binding"/>
    <property type="evidence" value="ECO:0007669"/>
    <property type="project" value="UniProtKB-KW"/>
</dbReference>
<evidence type="ECO:0000256" key="3">
    <source>
        <dbReference type="ARBA" id="ARBA00023004"/>
    </source>
</evidence>
<dbReference type="InterPro" id="IPR018967">
    <property type="entry name" value="FeS-contain_CDGSH-typ"/>
</dbReference>
<evidence type="ECO:0000256" key="2">
    <source>
        <dbReference type="ARBA" id="ARBA00022723"/>
    </source>
</evidence>
<keyword evidence="4" id="KW-0411">Iron-sulfur</keyword>
<keyword evidence="1" id="KW-0001">2Fe-2S</keyword>
<dbReference type="RefSeq" id="WP_170194323.1">
    <property type="nucleotide sequence ID" value="NZ_JABBNB010000010.1"/>
</dbReference>
<sequence length="62" mass="6747">MSEPVAVRMVRGGPVLVRGPVTIELADGSTVTSERFQVALCACGRSGIYPLCDTSHRCRKRR</sequence>
<evidence type="ECO:0000313" key="7">
    <source>
        <dbReference type="Proteomes" id="UP000550729"/>
    </source>
</evidence>
<comment type="caution">
    <text evidence="6">The sequence shown here is derived from an EMBL/GenBank/DDBJ whole genome shotgun (WGS) entry which is preliminary data.</text>
</comment>
<dbReference type="Gene3D" id="3.40.5.90">
    <property type="entry name" value="CDGSH iron-sulfur domain, mitoNEET-type"/>
    <property type="match status" value="1"/>
</dbReference>
<dbReference type="GO" id="GO:0005737">
    <property type="term" value="C:cytoplasm"/>
    <property type="evidence" value="ECO:0007669"/>
    <property type="project" value="UniProtKB-ARBA"/>
</dbReference>
<evidence type="ECO:0000313" key="6">
    <source>
        <dbReference type="EMBL" id="NMO01813.1"/>
    </source>
</evidence>
<gene>
    <name evidence="6" type="ORF">HH308_11375</name>
</gene>
<dbReference type="InterPro" id="IPR042216">
    <property type="entry name" value="MitoNEET_CISD"/>
</dbReference>
<dbReference type="Pfam" id="PF09360">
    <property type="entry name" value="zf-CDGSH"/>
    <property type="match status" value="1"/>
</dbReference>
<dbReference type="AlphaFoldDB" id="A0A848KZH9"/>
<evidence type="ECO:0000259" key="5">
    <source>
        <dbReference type="SMART" id="SM00704"/>
    </source>
</evidence>
<protein>
    <submittedName>
        <fullName evidence="6">CDGSH iron-sulfur domain-containing protein</fullName>
    </submittedName>
</protein>
<dbReference type="GO" id="GO:0046872">
    <property type="term" value="F:metal ion binding"/>
    <property type="evidence" value="ECO:0007669"/>
    <property type="project" value="UniProtKB-KW"/>
</dbReference>
<organism evidence="6 7">
    <name type="scientific">Gordonia asplenii</name>
    <dbReference type="NCBI Taxonomy" id="2725283"/>
    <lineage>
        <taxon>Bacteria</taxon>
        <taxon>Bacillati</taxon>
        <taxon>Actinomycetota</taxon>
        <taxon>Actinomycetes</taxon>
        <taxon>Mycobacteriales</taxon>
        <taxon>Gordoniaceae</taxon>
        <taxon>Gordonia</taxon>
    </lineage>
</organism>
<keyword evidence="2" id="KW-0479">Metal-binding</keyword>
<accession>A0A848KZH9</accession>
<reference evidence="6 7" key="1">
    <citation type="submission" date="2020-04" db="EMBL/GenBank/DDBJ databases">
        <title>Gordonia sp. nov. TBRC 11910.</title>
        <authorList>
            <person name="Suriyachadkun C."/>
        </authorList>
    </citation>
    <scope>NUCLEOTIDE SEQUENCE [LARGE SCALE GENOMIC DNA]</scope>
    <source>
        <strain evidence="6 7">TBRC 11910</strain>
    </source>
</reference>
<dbReference type="SMART" id="SM00704">
    <property type="entry name" value="ZnF_CDGSH"/>
    <property type="match status" value="1"/>
</dbReference>
<keyword evidence="7" id="KW-1185">Reference proteome</keyword>
<dbReference type="Proteomes" id="UP000550729">
    <property type="component" value="Unassembled WGS sequence"/>
</dbReference>